<dbReference type="Pfam" id="PF01055">
    <property type="entry name" value="Glyco_hydro_31_2nd"/>
    <property type="match status" value="1"/>
</dbReference>
<dbReference type="PANTHER" id="PTHR43053:SF4">
    <property type="entry name" value="MYOGENESIS-REGULATING GLYCOSIDASE"/>
    <property type="match status" value="1"/>
</dbReference>
<name>A0A6P7F806_DIAVI</name>
<dbReference type="InParanoid" id="A0A6P7F806"/>
<dbReference type="Gene3D" id="2.60.40.1180">
    <property type="entry name" value="Golgi alpha-mannosidase II"/>
    <property type="match status" value="1"/>
</dbReference>
<dbReference type="InterPro" id="IPR000322">
    <property type="entry name" value="Glyco_hydro_31_TIM"/>
</dbReference>
<dbReference type="Pfam" id="PF21365">
    <property type="entry name" value="Glyco_hydro_31_3rd"/>
    <property type="match status" value="1"/>
</dbReference>
<dbReference type="AlphaFoldDB" id="A0A6P7F806"/>
<organism evidence="7">
    <name type="scientific">Diabrotica virgifera virgifera</name>
    <name type="common">western corn rootworm</name>
    <dbReference type="NCBI Taxonomy" id="50390"/>
    <lineage>
        <taxon>Eukaryota</taxon>
        <taxon>Metazoa</taxon>
        <taxon>Ecdysozoa</taxon>
        <taxon>Arthropoda</taxon>
        <taxon>Hexapoda</taxon>
        <taxon>Insecta</taxon>
        <taxon>Pterygota</taxon>
        <taxon>Neoptera</taxon>
        <taxon>Endopterygota</taxon>
        <taxon>Coleoptera</taxon>
        <taxon>Polyphaga</taxon>
        <taxon>Cucujiformia</taxon>
        <taxon>Chrysomeloidea</taxon>
        <taxon>Chrysomelidae</taxon>
        <taxon>Galerucinae</taxon>
        <taxon>Diabroticina</taxon>
        <taxon>Diabroticites</taxon>
        <taxon>Diabrotica</taxon>
    </lineage>
</organism>
<dbReference type="KEGG" id="dvv:114325880"/>
<dbReference type="Gene3D" id="3.20.20.80">
    <property type="entry name" value="Glycosidases"/>
    <property type="match status" value="1"/>
</dbReference>
<proteinExistence type="inferred from homology"/>
<sequence>MKCTTTSSAVYSIIKGMNCWRAILIAILLVGVNQVIVQCSTVNEIILKPSSNGLAIEVNQKEEKKLKGTIGVGIDFTNINCYGQESCQVGDADFSVKQSEDGFHIKWETNNLTSVFQDCFDFEEGVHWYGGPERKKQSWPIEKLEIESYQAYVLHQLDNFAVAERYWLNSKGLYIYLNSKVPLYVDQNISNKNRVCFMAKIEGPYINRHKNFLEYDIVIKDDPREAHVHAVKTFLGKPSGYPDERMITEPIWTTWAKYKTKISDEIVLDFAKDIRDNGYEKGQIEIDDYWEKCYGAQEFTPTTFPDITNTIKTLKSWSYRVTLWIHPFVNSDCQDNSKIGLEKGYFVLDQNSRANGSWWNGNDSYQIDFTNPEAAEWWSARLKKLQQNPGIDSFKFDAGETDYGPQPSVYHGVNQEDVPNILSERYVRTCAKFGPLVEVRSGSRTQDLPIFIRMIDKDSNWEDSNGLYTLITTLLQMNINGYTLVLPDMIGGNGYAGKLPDAELLVRWTQANTFMPAMQFSYLPWEITSTKFNVAKIVKKFVALHEKYADHIIRAMKNSVEKGSPVNPPIWWIAPKDVQALGCDDEYLVGEEILVAPVIKEGATSRDVYLPAGKWVDGNNGDIYLGPVTVDYDAGIDILPFFILSQ</sequence>
<dbReference type="CDD" id="cd06592">
    <property type="entry name" value="GH31_NET37"/>
    <property type="match status" value="1"/>
</dbReference>
<dbReference type="FunCoup" id="A0A6P7F806">
    <property type="interactions" value="9"/>
</dbReference>
<keyword evidence="2 4" id="KW-0378">Hydrolase</keyword>
<protein>
    <submittedName>
        <fullName evidence="7">Myogenesis-regulating glycosidase-like isoform X1</fullName>
    </submittedName>
</protein>
<evidence type="ECO:0000259" key="6">
    <source>
        <dbReference type="Pfam" id="PF21365"/>
    </source>
</evidence>
<dbReference type="OrthoDB" id="10070917at2759"/>
<keyword evidence="3 4" id="KW-0326">Glycosidase</keyword>
<feature type="domain" description="Glycosyl hydrolase family 31 C-terminal" evidence="6">
    <location>
        <begin position="563"/>
        <end position="643"/>
    </location>
</feature>
<dbReference type="RefSeq" id="XP_028129813.1">
    <property type="nucleotide sequence ID" value="XM_028274012.1"/>
</dbReference>
<dbReference type="GO" id="GO:0004553">
    <property type="term" value="F:hydrolase activity, hydrolyzing O-glycosyl compounds"/>
    <property type="evidence" value="ECO:0007669"/>
    <property type="project" value="InterPro"/>
</dbReference>
<dbReference type="SUPFAM" id="SSF51011">
    <property type="entry name" value="Glycosyl hydrolase domain"/>
    <property type="match status" value="1"/>
</dbReference>
<dbReference type="GO" id="GO:0005975">
    <property type="term" value="P:carbohydrate metabolic process"/>
    <property type="evidence" value="ECO:0007669"/>
    <property type="project" value="InterPro"/>
</dbReference>
<evidence type="ECO:0000313" key="7">
    <source>
        <dbReference type="RefSeq" id="XP_028129813.1"/>
    </source>
</evidence>
<dbReference type="PANTHER" id="PTHR43053">
    <property type="entry name" value="GLYCOSIDASE FAMILY 31"/>
    <property type="match status" value="1"/>
</dbReference>
<evidence type="ECO:0000256" key="2">
    <source>
        <dbReference type="ARBA" id="ARBA00022801"/>
    </source>
</evidence>
<dbReference type="InterPro" id="IPR017853">
    <property type="entry name" value="GH"/>
</dbReference>
<dbReference type="InterPro" id="IPR050985">
    <property type="entry name" value="Alpha-glycosidase_related"/>
</dbReference>
<dbReference type="InterPro" id="IPR013780">
    <property type="entry name" value="Glyco_hydro_b"/>
</dbReference>
<dbReference type="SUPFAM" id="SSF51445">
    <property type="entry name" value="(Trans)glycosidases"/>
    <property type="match status" value="1"/>
</dbReference>
<gene>
    <name evidence="7" type="primary">LOC114325880</name>
</gene>
<evidence type="ECO:0000259" key="5">
    <source>
        <dbReference type="Pfam" id="PF01055"/>
    </source>
</evidence>
<dbReference type="InterPro" id="IPR048395">
    <property type="entry name" value="Glyco_hydro_31_C"/>
</dbReference>
<accession>A0A6P7F806</accession>
<evidence type="ECO:0000256" key="3">
    <source>
        <dbReference type="ARBA" id="ARBA00023295"/>
    </source>
</evidence>
<evidence type="ECO:0000256" key="1">
    <source>
        <dbReference type="ARBA" id="ARBA00007806"/>
    </source>
</evidence>
<comment type="similarity">
    <text evidence="1 4">Belongs to the glycosyl hydrolase 31 family.</text>
</comment>
<evidence type="ECO:0000256" key="4">
    <source>
        <dbReference type="RuleBase" id="RU361185"/>
    </source>
</evidence>
<reference evidence="7" key="1">
    <citation type="submission" date="2025-08" db="UniProtKB">
        <authorList>
            <consortium name="RefSeq"/>
        </authorList>
    </citation>
    <scope>IDENTIFICATION</scope>
    <source>
        <tissue evidence="7">Whole insect</tissue>
    </source>
</reference>
<feature type="domain" description="Glycoside hydrolase family 31 TIM barrel" evidence="5">
    <location>
        <begin position="256"/>
        <end position="545"/>
    </location>
</feature>